<feature type="transmembrane region" description="Helical" evidence="2">
    <location>
        <begin position="64"/>
        <end position="83"/>
    </location>
</feature>
<feature type="region of interest" description="Disordered" evidence="1">
    <location>
        <begin position="100"/>
        <end position="124"/>
    </location>
</feature>
<name>A0A098Y4S1_9ACTN</name>
<dbReference type="AlphaFoldDB" id="A0A098Y4S1"/>
<keyword evidence="2" id="KW-0472">Membrane</keyword>
<evidence type="ECO:0000313" key="4">
    <source>
        <dbReference type="Proteomes" id="UP000029713"/>
    </source>
</evidence>
<sequence>MTSAGRTVGAGLPTDDVGDRAARSSTGPVAWVGWKVHDSCARASGMEAPDSVRARESQSVDRTAIRPGLMTLLFGLAVLGLVLSGAESAGQRRPAVLPGAALERDPVGPRARPLLRARRRPSGS</sequence>
<evidence type="ECO:0000256" key="2">
    <source>
        <dbReference type="SAM" id="Phobius"/>
    </source>
</evidence>
<evidence type="ECO:0000256" key="1">
    <source>
        <dbReference type="SAM" id="MobiDB-lite"/>
    </source>
</evidence>
<evidence type="ECO:0000313" key="3">
    <source>
        <dbReference type="EMBL" id="KGH45435.1"/>
    </source>
</evidence>
<protein>
    <submittedName>
        <fullName evidence="3">Uncharacterized protein</fullName>
    </submittedName>
</protein>
<keyword evidence="2" id="KW-1133">Transmembrane helix</keyword>
<comment type="caution">
    <text evidence="3">The sequence shown here is derived from an EMBL/GenBank/DDBJ whole genome shotgun (WGS) entry which is preliminary data.</text>
</comment>
<keyword evidence="4" id="KW-1185">Reference proteome</keyword>
<reference evidence="3 4" key="1">
    <citation type="submission" date="2014-07" db="EMBL/GenBank/DDBJ databases">
        <title>Biosystematic studies on Modestobacter strains isolated from extreme hyper-arid desert soil and from historic building.</title>
        <authorList>
            <person name="Bukarasam K."/>
            <person name="Bull A."/>
            <person name="Girard G."/>
            <person name="van Wezel G."/>
            <person name="Goodfellow M."/>
        </authorList>
    </citation>
    <scope>NUCLEOTIDE SEQUENCE [LARGE SCALE GENOMIC DNA]</scope>
    <source>
        <strain evidence="3 4">KNN45-2b</strain>
    </source>
</reference>
<accession>A0A098Y4S1</accession>
<feature type="region of interest" description="Disordered" evidence="1">
    <location>
        <begin position="1"/>
        <end position="25"/>
    </location>
</feature>
<gene>
    <name evidence="3" type="ORF">IN07_17215</name>
</gene>
<dbReference type="Proteomes" id="UP000029713">
    <property type="component" value="Unassembled WGS sequence"/>
</dbReference>
<keyword evidence="2" id="KW-0812">Transmembrane</keyword>
<proteinExistence type="predicted"/>
<dbReference type="EMBL" id="JPMX01000077">
    <property type="protein sequence ID" value="KGH45435.1"/>
    <property type="molecule type" value="Genomic_DNA"/>
</dbReference>
<organism evidence="3 4">
    <name type="scientific">Modestobacter caceresii</name>
    <dbReference type="NCBI Taxonomy" id="1522368"/>
    <lineage>
        <taxon>Bacteria</taxon>
        <taxon>Bacillati</taxon>
        <taxon>Actinomycetota</taxon>
        <taxon>Actinomycetes</taxon>
        <taxon>Geodermatophilales</taxon>
        <taxon>Geodermatophilaceae</taxon>
        <taxon>Modestobacter</taxon>
    </lineage>
</organism>
<feature type="compositionally biased region" description="Basic residues" evidence="1">
    <location>
        <begin position="113"/>
        <end position="124"/>
    </location>
</feature>